<dbReference type="EMBL" id="BMAU01021304">
    <property type="protein sequence ID" value="GFY11182.1"/>
    <property type="molecule type" value="Genomic_DNA"/>
</dbReference>
<dbReference type="AlphaFoldDB" id="A0A8X6VAK8"/>
<comment type="caution">
    <text evidence="2">The sequence shown here is derived from an EMBL/GenBank/DDBJ whole genome shotgun (WGS) entry which is preliminary data.</text>
</comment>
<accession>A0A8X6VAK8</accession>
<protein>
    <submittedName>
        <fullName evidence="2">Uncharacterized protein</fullName>
    </submittedName>
</protein>
<evidence type="ECO:0000313" key="2">
    <source>
        <dbReference type="EMBL" id="GFY11182.1"/>
    </source>
</evidence>
<feature type="compositionally biased region" description="Basic and acidic residues" evidence="1">
    <location>
        <begin position="32"/>
        <end position="47"/>
    </location>
</feature>
<organism evidence="2 3">
    <name type="scientific">Trichonephila clavipes</name>
    <name type="common">Golden silk orbweaver</name>
    <name type="synonym">Nephila clavipes</name>
    <dbReference type="NCBI Taxonomy" id="2585209"/>
    <lineage>
        <taxon>Eukaryota</taxon>
        <taxon>Metazoa</taxon>
        <taxon>Ecdysozoa</taxon>
        <taxon>Arthropoda</taxon>
        <taxon>Chelicerata</taxon>
        <taxon>Arachnida</taxon>
        <taxon>Araneae</taxon>
        <taxon>Araneomorphae</taxon>
        <taxon>Entelegynae</taxon>
        <taxon>Araneoidea</taxon>
        <taxon>Nephilidae</taxon>
        <taxon>Trichonephila</taxon>
    </lineage>
</organism>
<name>A0A8X6VAK8_TRICX</name>
<evidence type="ECO:0000256" key="1">
    <source>
        <dbReference type="SAM" id="MobiDB-lite"/>
    </source>
</evidence>
<evidence type="ECO:0000313" key="3">
    <source>
        <dbReference type="Proteomes" id="UP000887159"/>
    </source>
</evidence>
<dbReference type="Proteomes" id="UP000887159">
    <property type="component" value="Unassembled WGS sequence"/>
</dbReference>
<reference evidence="2" key="1">
    <citation type="submission" date="2020-08" db="EMBL/GenBank/DDBJ databases">
        <title>Multicomponent nature underlies the extraordinary mechanical properties of spider dragline silk.</title>
        <authorList>
            <person name="Kono N."/>
            <person name="Nakamura H."/>
            <person name="Mori M."/>
            <person name="Yoshida Y."/>
            <person name="Ohtoshi R."/>
            <person name="Malay A.D."/>
            <person name="Moran D.A.P."/>
            <person name="Tomita M."/>
            <person name="Numata K."/>
            <person name="Arakawa K."/>
        </authorList>
    </citation>
    <scope>NUCLEOTIDE SEQUENCE</scope>
</reference>
<gene>
    <name evidence="2" type="ORF">TNCV_4471681</name>
</gene>
<sequence>MGRDFVSMVEARAQLHTNSRPPAKEGSSSESLHYEHHSPSRMSSPRDYHYCENISTRYIRRFKSKDFNEEVLLR</sequence>
<keyword evidence="3" id="KW-1185">Reference proteome</keyword>
<proteinExistence type="predicted"/>
<feature type="region of interest" description="Disordered" evidence="1">
    <location>
        <begin position="1"/>
        <end position="47"/>
    </location>
</feature>